<dbReference type="Gene3D" id="2.60.40.1740">
    <property type="entry name" value="hypothetical protein (bacova_03559)"/>
    <property type="match status" value="1"/>
</dbReference>
<comment type="caution">
    <text evidence="3">The sequence shown here is derived from an EMBL/GenBank/DDBJ whole genome shotgun (WGS) entry which is preliminary data.</text>
</comment>
<dbReference type="Pfam" id="PF18620">
    <property type="entry name" value="DUF5627"/>
    <property type="match status" value="1"/>
</dbReference>
<evidence type="ECO:0000259" key="1">
    <source>
        <dbReference type="Pfam" id="PF08522"/>
    </source>
</evidence>
<keyword evidence="4" id="KW-1185">Reference proteome</keyword>
<protein>
    <submittedName>
        <fullName evidence="3">DUF1735 domain-containing protein</fullName>
    </submittedName>
</protein>
<dbReference type="Proteomes" id="UP000272117">
    <property type="component" value="Unassembled WGS sequence"/>
</dbReference>
<dbReference type="EMBL" id="RJJD01000005">
    <property type="protein sequence ID" value="RNI26831.1"/>
    <property type="molecule type" value="Genomic_DNA"/>
</dbReference>
<organism evidence="3 4">
    <name type="scientific">Rufibacter latericius</name>
    <dbReference type="NCBI Taxonomy" id="2487040"/>
    <lineage>
        <taxon>Bacteria</taxon>
        <taxon>Pseudomonadati</taxon>
        <taxon>Bacteroidota</taxon>
        <taxon>Cytophagia</taxon>
        <taxon>Cytophagales</taxon>
        <taxon>Hymenobacteraceae</taxon>
        <taxon>Rufibacter</taxon>
    </lineage>
</organism>
<sequence>MKKIYLSFLSLLVTLTSCENEEWEFPDNEFQSTYFAYQYPVRTIVLGEDIFDTTLDNQHKCNIMATTGGVYENKKDVTIAVEVDNSLSAGLLFSPNGDALTAMPSNYYKLASDKIIIPQGKTIGGVEVQLTDEFFADPLALKRNYVIPMRMTSVHNADSILLGKPLIENPNRAVAGHWSIVPKDFVLYAVKYVNPWHGFYLRRGKDVIEGKNGDASLNQTIVRHKPYVENDEVVKLTTQSLSQVELPVVFKDKAGKSITCNLLLSFAEQGSCTISTNASEYKVTGTGKFVKRGEKKSWGNADRDALYLSYKIELEDMNVTSTDTVVLRDRGVAMETYTPVLK</sequence>
<evidence type="ECO:0000259" key="2">
    <source>
        <dbReference type="Pfam" id="PF18620"/>
    </source>
</evidence>
<evidence type="ECO:0000313" key="4">
    <source>
        <dbReference type="Proteomes" id="UP000272117"/>
    </source>
</evidence>
<name>A0A3M9MMW1_9BACT</name>
<dbReference type="PROSITE" id="PS51257">
    <property type="entry name" value="PROKAR_LIPOPROTEIN"/>
    <property type="match status" value="1"/>
</dbReference>
<evidence type="ECO:0000313" key="3">
    <source>
        <dbReference type="EMBL" id="RNI26831.1"/>
    </source>
</evidence>
<dbReference type="RefSeq" id="WP_123126837.1">
    <property type="nucleotide sequence ID" value="NZ_RJJD01000005.1"/>
</dbReference>
<dbReference type="InterPro" id="IPR040580">
    <property type="entry name" value="DUF5627"/>
</dbReference>
<gene>
    <name evidence="3" type="ORF">EFB08_10130</name>
</gene>
<feature type="domain" description="DUF5627" evidence="2">
    <location>
        <begin position="195"/>
        <end position="331"/>
    </location>
</feature>
<dbReference type="Gene3D" id="2.40.128.420">
    <property type="match status" value="1"/>
</dbReference>
<dbReference type="InterPro" id="IPR013728">
    <property type="entry name" value="BT_3987-like_N"/>
</dbReference>
<reference evidence="3 4" key="1">
    <citation type="submission" date="2018-11" db="EMBL/GenBank/DDBJ databases">
        <title>Rufibacter latericius sp. nov., isolated from water in Baiyang Lake.</title>
        <authorList>
            <person name="Yang Y."/>
        </authorList>
    </citation>
    <scope>NUCLEOTIDE SEQUENCE [LARGE SCALE GENOMIC DNA]</scope>
    <source>
        <strain evidence="3 4">R-22-1c-1</strain>
    </source>
</reference>
<dbReference type="AlphaFoldDB" id="A0A3M9MMW1"/>
<dbReference type="OrthoDB" id="1041979at2"/>
<proteinExistence type="predicted"/>
<dbReference type="Pfam" id="PF08522">
    <property type="entry name" value="BT_3987-like_N"/>
    <property type="match status" value="1"/>
</dbReference>
<accession>A0A3M9MMW1</accession>
<feature type="domain" description="BT-3987-like N-terminal" evidence="1">
    <location>
        <begin position="33"/>
        <end position="157"/>
    </location>
</feature>